<feature type="compositionally biased region" description="Pro residues" evidence="1">
    <location>
        <begin position="77"/>
        <end position="86"/>
    </location>
</feature>
<comment type="caution">
    <text evidence="2">The sequence shown here is derived from an EMBL/GenBank/DDBJ whole genome shotgun (WGS) entry which is preliminary data.</text>
</comment>
<dbReference type="EMBL" id="BAAATR010000005">
    <property type="protein sequence ID" value="GAA2236205.1"/>
    <property type="molecule type" value="Genomic_DNA"/>
</dbReference>
<dbReference type="Gene3D" id="3.40.50.300">
    <property type="entry name" value="P-loop containing nucleotide triphosphate hydrolases"/>
    <property type="match status" value="1"/>
</dbReference>
<dbReference type="NCBIfam" id="NF041121">
    <property type="entry name" value="SAV_2336_NTERM"/>
    <property type="match status" value="1"/>
</dbReference>
<name>A0ABP5QHU5_9ACTN</name>
<accession>A0ABP5QHU5</accession>
<organism evidence="2 3">
    <name type="scientific">Kitasatospora cystarginea</name>
    <dbReference type="NCBI Taxonomy" id="58350"/>
    <lineage>
        <taxon>Bacteria</taxon>
        <taxon>Bacillati</taxon>
        <taxon>Actinomycetota</taxon>
        <taxon>Actinomycetes</taxon>
        <taxon>Kitasatosporales</taxon>
        <taxon>Streptomycetaceae</taxon>
        <taxon>Kitasatospora</taxon>
    </lineage>
</organism>
<protein>
    <recommendedName>
        <fullName evidence="4">Protein kinase domain-containing protein</fullName>
    </recommendedName>
</protein>
<reference evidence="3" key="1">
    <citation type="journal article" date="2019" name="Int. J. Syst. Evol. Microbiol.">
        <title>The Global Catalogue of Microorganisms (GCM) 10K type strain sequencing project: providing services to taxonomists for standard genome sequencing and annotation.</title>
        <authorList>
            <consortium name="The Broad Institute Genomics Platform"/>
            <consortium name="The Broad Institute Genome Sequencing Center for Infectious Disease"/>
            <person name="Wu L."/>
            <person name="Ma J."/>
        </authorList>
    </citation>
    <scope>NUCLEOTIDE SEQUENCE [LARGE SCALE GENOMIC DNA]</scope>
    <source>
        <strain evidence="3">JCM 7356</strain>
    </source>
</reference>
<dbReference type="RefSeq" id="WP_344635563.1">
    <property type="nucleotide sequence ID" value="NZ_BAAATR010000005.1"/>
</dbReference>
<dbReference type="Proteomes" id="UP001500305">
    <property type="component" value="Unassembled WGS sequence"/>
</dbReference>
<evidence type="ECO:0008006" key="4">
    <source>
        <dbReference type="Google" id="ProtNLM"/>
    </source>
</evidence>
<dbReference type="InterPro" id="IPR050625">
    <property type="entry name" value="ParA/MinD_ATPase"/>
</dbReference>
<dbReference type="SUPFAM" id="SSF56112">
    <property type="entry name" value="Protein kinase-like (PK-like)"/>
    <property type="match status" value="1"/>
</dbReference>
<dbReference type="PANTHER" id="PTHR43384">
    <property type="entry name" value="SEPTUM SITE-DETERMINING PROTEIN MIND HOMOLOG, CHLOROPLASTIC-RELATED"/>
    <property type="match status" value="1"/>
</dbReference>
<evidence type="ECO:0000313" key="2">
    <source>
        <dbReference type="EMBL" id="GAA2236205.1"/>
    </source>
</evidence>
<evidence type="ECO:0000256" key="1">
    <source>
        <dbReference type="SAM" id="MobiDB-lite"/>
    </source>
</evidence>
<feature type="region of interest" description="Disordered" evidence="1">
    <location>
        <begin position="44"/>
        <end position="95"/>
    </location>
</feature>
<dbReference type="PANTHER" id="PTHR43384:SF14">
    <property type="entry name" value="ESX-1 SECRETION-ASSOCIATED PROTEIN ESPI"/>
    <property type="match status" value="1"/>
</dbReference>
<keyword evidence="3" id="KW-1185">Reference proteome</keyword>
<dbReference type="InterPro" id="IPR027417">
    <property type="entry name" value="P-loop_NTPase"/>
</dbReference>
<dbReference type="InterPro" id="IPR047738">
    <property type="entry name" value="SAV_2336-like_N"/>
</dbReference>
<proteinExistence type="predicted"/>
<gene>
    <name evidence="2" type="ORF">GCM10010430_16340</name>
</gene>
<dbReference type="InterPro" id="IPR011009">
    <property type="entry name" value="Kinase-like_dom_sf"/>
</dbReference>
<feature type="compositionally biased region" description="Low complexity" evidence="1">
    <location>
        <begin position="55"/>
        <end position="68"/>
    </location>
</feature>
<evidence type="ECO:0000313" key="3">
    <source>
        <dbReference type="Proteomes" id="UP001500305"/>
    </source>
</evidence>
<sequence length="1111" mass="118639">MEFRSVLDVLASAGVELAPQELLDALWLAGRLPADHRAPLAAVANARPEQERPARPATAPATSASAAPDPLPRPEDTPPAPAPPARPLHATDRPTVDRATGTARLQPVRVPELQGLPDQLTLGRALRPLKRYRPSRRRTEIDEAATVAATADGGLLELVLRPAREHWLRCDLVVDDGISMLLWQRTVTDLRLLLERSGAFRDVRVHGLRTRKPGGIRLVSSPYGAEPAGALDPGMLADPTGETLVLLFSDGAGAAWRDGRMHTVLRRWGSSGPTAVLHALPRRMWPGTGLAAGQGAVRAPHPGARNADWQPAGEAATGIPIPVLDLTPAALTDWSRFLAAPGGGMRLPLWEPRSAARRTAATRPDPDTLARLRLDRFQRAASPEAHRLAAHLAARAPVTVPVMRLIQATLLGTTDAVPLAEVVLGGLLRPTAPTAARPAAQRAFDFPGPVKDVLLDSVPTAELLDVSRQVGRLLDALVGRSADFPSWLDTGAGPAEPEADTPFAWAGRTLLHRLGVRESAVPAHPAAGPAERPVELPPLAAALAAMGRMLPRGPGDPYAAGPYRVLGRSATEEWTYVGADDRGEVVSLRIIPGHESQRIRLIRAEARNLHSVGTRYAPRVIAVGAGDSDPWLATTVPLTPAGRPAPTLREFVDGCGPLLNSELLHHLALHLAIALRRVLDNGTAPARLDLDRIVITGDAPVILDWRGNPAVSRLLSDERSWAAVFRRPPWLSVGSLVYALGEVLHYCATGREFDPAVREWDDYRLIWGEMVGKPTLQDRSWLTLVAHCLREDAKSRPGLDRIVADFRGRVGPGAEDGRLTAWMSQRGRALLNGHQSVGPRPMAALGGATVADAARVGPAGEHGGGAEPPPPPARFHRIAVLSPAVGVGLATTAVMLGAALARSGGRPVVALDSGRGAHALSALGQRTVSDGLWRLAEEEDTPVWSALREYLSPGPDGVHILGGGRRQDALTGEQYRKVLGVLQEHYETAVTTCRAPTLDTHVRAVLDTADRLVLVDGPERGLRDTAALLELLEWEGYRALARSSVVAVVHNGPTHADRGFSRVPEVAESCGEIVTIPYDEGLRDIDLGGRLAPARATWSAFEHLAELADAD</sequence>
<dbReference type="SUPFAM" id="SSF52540">
    <property type="entry name" value="P-loop containing nucleoside triphosphate hydrolases"/>
    <property type="match status" value="1"/>
</dbReference>